<feature type="domain" description="HTH lysR-type" evidence="5">
    <location>
        <begin position="1"/>
        <end position="58"/>
    </location>
</feature>
<comment type="similarity">
    <text evidence="1">Belongs to the LysR transcriptional regulatory family.</text>
</comment>
<dbReference type="Pfam" id="PF03466">
    <property type="entry name" value="LysR_substrate"/>
    <property type="match status" value="1"/>
</dbReference>
<keyword evidence="7" id="KW-1185">Reference proteome</keyword>
<dbReference type="SUPFAM" id="SSF46785">
    <property type="entry name" value="Winged helix' DNA-binding domain"/>
    <property type="match status" value="1"/>
</dbReference>
<evidence type="ECO:0000313" key="6">
    <source>
        <dbReference type="EMBL" id="MBB2996061.1"/>
    </source>
</evidence>
<protein>
    <submittedName>
        <fullName evidence="6">DNA-binding transcriptional LysR family regulator</fullName>
    </submittedName>
</protein>
<dbReference type="SUPFAM" id="SSF53850">
    <property type="entry name" value="Periplasmic binding protein-like II"/>
    <property type="match status" value="1"/>
</dbReference>
<dbReference type="GO" id="GO:0003677">
    <property type="term" value="F:DNA binding"/>
    <property type="evidence" value="ECO:0007669"/>
    <property type="project" value="UniProtKB-KW"/>
</dbReference>
<accession>A0A839QVN1</accession>
<evidence type="ECO:0000256" key="2">
    <source>
        <dbReference type="ARBA" id="ARBA00023015"/>
    </source>
</evidence>
<dbReference type="EMBL" id="JACHVS010000001">
    <property type="protein sequence ID" value="MBB2996061.1"/>
    <property type="molecule type" value="Genomic_DNA"/>
</dbReference>
<keyword evidence="3 6" id="KW-0238">DNA-binding</keyword>
<dbReference type="PANTHER" id="PTHR30346">
    <property type="entry name" value="TRANSCRIPTIONAL DUAL REGULATOR HCAR-RELATED"/>
    <property type="match status" value="1"/>
</dbReference>
<dbReference type="GO" id="GO:0003700">
    <property type="term" value="F:DNA-binding transcription factor activity"/>
    <property type="evidence" value="ECO:0007669"/>
    <property type="project" value="InterPro"/>
</dbReference>
<dbReference type="Pfam" id="PF00126">
    <property type="entry name" value="HTH_1"/>
    <property type="match status" value="1"/>
</dbReference>
<dbReference type="Gene3D" id="3.40.190.10">
    <property type="entry name" value="Periplasmic binding protein-like II"/>
    <property type="match status" value="2"/>
</dbReference>
<dbReference type="InterPro" id="IPR000847">
    <property type="entry name" value="LysR_HTH_N"/>
</dbReference>
<evidence type="ECO:0000259" key="5">
    <source>
        <dbReference type="PROSITE" id="PS50931"/>
    </source>
</evidence>
<reference evidence="6 7" key="1">
    <citation type="submission" date="2020-08" db="EMBL/GenBank/DDBJ databases">
        <title>Sequencing the genomes of 1000 actinobacteria strains.</title>
        <authorList>
            <person name="Klenk H.-P."/>
        </authorList>
    </citation>
    <scope>NUCLEOTIDE SEQUENCE [LARGE SCALE GENOMIC DNA]</scope>
    <source>
        <strain evidence="6 7">DSM 22826</strain>
    </source>
</reference>
<gene>
    <name evidence="6" type="ORF">E9229_002252</name>
</gene>
<keyword evidence="2" id="KW-0805">Transcription regulation</keyword>
<proteinExistence type="inferred from homology"/>
<evidence type="ECO:0000256" key="3">
    <source>
        <dbReference type="ARBA" id="ARBA00023125"/>
    </source>
</evidence>
<dbReference type="RefSeq" id="WP_183511255.1">
    <property type="nucleotide sequence ID" value="NZ_BAABGK010000042.1"/>
</dbReference>
<dbReference type="Proteomes" id="UP000523000">
    <property type="component" value="Unassembled WGS sequence"/>
</dbReference>
<name>A0A839QVN1_9MICC</name>
<comment type="caution">
    <text evidence="6">The sequence shown here is derived from an EMBL/GenBank/DDBJ whole genome shotgun (WGS) entry which is preliminary data.</text>
</comment>
<dbReference type="InterPro" id="IPR036390">
    <property type="entry name" value="WH_DNA-bd_sf"/>
</dbReference>
<dbReference type="InterPro" id="IPR005119">
    <property type="entry name" value="LysR_subst-bd"/>
</dbReference>
<dbReference type="AlphaFoldDB" id="A0A839QVN1"/>
<dbReference type="Gene3D" id="1.10.10.10">
    <property type="entry name" value="Winged helix-like DNA-binding domain superfamily/Winged helix DNA-binding domain"/>
    <property type="match status" value="1"/>
</dbReference>
<organism evidence="6 7">
    <name type="scientific">Paeniglutamicibacter cryotolerans</name>
    <dbReference type="NCBI Taxonomy" id="670079"/>
    <lineage>
        <taxon>Bacteria</taxon>
        <taxon>Bacillati</taxon>
        <taxon>Actinomycetota</taxon>
        <taxon>Actinomycetes</taxon>
        <taxon>Micrococcales</taxon>
        <taxon>Micrococcaceae</taxon>
        <taxon>Paeniglutamicibacter</taxon>
    </lineage>
</organism>
<sequence length="305" mass="32401">MEVHQLQILRELGDLGSVTAVAESLYVTPSAVSQQLAQLQRGIDVPLTRKEGRNLVLTEAGRVLATAGASVISAMAQARAAIGAFQHDGAGEVSISGFHSVGQALFAPLLARLSGDGDPRPLFFDEDVAQQDFPALSARYDLVLAHRMDHSPPWPADRVAVIPLAHEPLDIALPAGHRLCARETLTPHDLIDCVWAVSRDGYSPADIVASVAAVNGQPPRIAHRINDYTTVAALVATGNLFGVLPRYTAGALLGPGVVLRPLTGVGHRRRIDVLARPETLRRTSVRRVAAELANTMSDLADRGSG</sequence>
<dbReference type="PANTHER" id="PTHR30346:SF29">
    <property type="entry name" value="LYSR SUBSTRATE-BINDING"/>
    <property type="match status" value="1"/>
</dbReference>
<dbReference type="GO" id="GO:0032993">
    <property type="term" value="C:protein-DNA complex"/>
    <property type="evidence" value="ECO:0007669"/>
    <property type="project" value="TreeGrafter"/>
</dbReference>
<evidence type="ECO:0000256" key="4">
    <source>
        <dbReference type="ARBA" id="ARBA00023163"/>
    </source>
</evidence>
<evidence type="ECO:0000256" key="1">
    <source>
        <dbReference type="ARBA" id="ARBA00009437"/>
    </source>
</evidence>
<keyword evidence="4" id="KW-0804">Transcription</keyword>
<evidence type="ECO:0000313" key="7">
    <source>
        <dbReference type="Proteomes" id="UP000523000"/>
    </source>
</evidence>
<dbReference type="PROSITE" id="PS50931">
    <property type="entry name" value="HTH_LYSR"/>
    <property type="match status" value="1"/>
</dbReference>
<dbReference type="InterPro" id="IPR036388">
    <property type="entry name" value="WH-like_DNA-bd_sf"/>
</dbReference>